<dbReference type="Proteomes" id="UP000001953">
    <property type="component" value="Chromosome"/>
</dbReference>
<gene>
    <name evidence="1" type="ordered locus">Nham_2485</name>
</gene>
<sequence length="145" mass="16556">MPRHTHKVTFEGATMSVVDWSRLTGISADLIAKRLKAGWSVELALTAPLDTRGRKRKPKVKQPKDRLALPLPALVDYQRDMHTAHRRLSQSVRAFIREMEQQMADLRHGLDQLMAAQQADIYRGRVENFEESRPDRMSPSAPDSL</sequence>
<dbReference type="AlphaFoldDB" id="Q1QKH2"/>
<dbReference type="STRING" id="323097.Nham_2485"/>
<keyword evidence="2" id="KW-1185">Reference proteome</keyword>
<dbReference type="EMBL" id="CP000319">
    <property type="protein sequence ID" value="ABE63275.1"/>
    <property type="molecule type" value="Genomic_DNA"/>
</dbReference>
<dbReference type="HOGENOM" id="CLU_1833662_0_0_5"/>
<evidence type="ECO:0000313" key="1">
    <source>
        <dbReference type="EMBL" id="ABE63275.1"/>
    </source>
</evidence>
<protein>
    <submittedName>
        <fullName evidence="1">Uncharacterized protein</fullName>
    </submittedName>
</protein>
<accession>Q1QKH2</accession>
<proteinExistence type="predicted"/>
<evidence type="ECO:0000313" key="2">
    <source>
        <dbReference type="Proteomes" id="UP000001953"/>
    </source>
</evidence>
<reference evidence="1 2" key="1">
    <citation type="submission" date="2006-03" db="EMBL/GenBank/DDBJ databases">
        <title>Complete sequence of chromosome of Nitrobacter hamburgensis X14.</title>
        <authorList>
            <consortium name="US DOE Joint Genome Institute"/>
            <person name="Copeland A."/>
            <person name="Lucas S."/>
            <person name="Lapidus A."/>
            <person name="Barry K."/>
            <person name="Detter J.C."/>
            <person name="Glavina del Rio T."/>
            <person name="Hammon N."/>
            <person name="Israni S."/>
            <person name="Dalin E."/>
            <person name="Tice H."/>
            <person name="Pitluck S."/>
            <person name="Chain P."/>
            <person name="Malfatti S."/>
            <person name="Shin M."/>
            <person name="Vergez L."/>
            <person name="Schmutz J."/>
            <person name="Larimer F."/>
            <person name="Land M."/>
            <person name="Hauser L."/>
            <person name="Kyrpides N."/>
            <person name="Ivanova N."/>
            <person name="Ward B."/>
            <person name="Arp D."/>
            <person name="Klotz M."/>
            <person name="Stein L."/>
            <person name="O'Mullan G."/>
            <person name="Starkenburg S."/>
            <person name="Sayavedra L."/>
            <person name="Poret-Peterson A.T."/>
            <person name="Gentry M.E."/>
            <person name="Bruce D."/>
            <person name="Richardson P."/>
        </authorList>
    </citation>
    <scope>NUCLEOTIDE SEQUENCE [LARGE SCALE GENOMIC DNA]</scope>
    <source>
        <strain evidence="2">DSM 10229 / NCIMB 13809 / X14</strain>
    </source>
</reference>
<name>Q1QKH2_NITHX</name>
<dbReference type="KEGG" id="nha:Nham_2485"/>
<organism evidence="1 2">
    <name type="scientific">Nitrobacter hamburgensis (strain DSM 10229 / NCIMB 13809 / X14)</name>
    <dbReference type="NCBI Taxonomy" id="323097"/>
    <lineage>
        <taxon>Bacteria</taxon>
        <taxon>Pseudomonadati</taxon>
        <taxon>Pseudomonadota</taxon>
        <taxon>Alphaproteobacteria</taxon>
        <taxon>Hyphomicrobiales</taxon>
        <taxon>Nitrobacteraceae</taxon>
        <taxon>Nitrobacter</taxon>
    </lineage>
</organism>